<dbReference type="Proteomes" id="UP000199356">
    <property type="component" value="Unassembled WGS sequence"/>
</dbReference>
<proteinExistence type="predicted"/>
<dbReference type="OrthoDB" id="9811423at2"/>
<gene>
    <name evidence="1" type="ORF">SAMN04488047_10428</name>
</gene>
<sequence length="80" mass="9014">MNDDVWKRGEMQSPCVKVCVVHPTERICTGCFRTLDEIAAWSRMSDAERADLVAALPERAQRLKTRRGGRAARLRSRGNG</sequence>
<dbReference type="PANTHER" id="PTHR35175:SF2">
    <property type="entry name" value="DUF1289 DOMAIN-CONTAINING PROTEIN"/>
    <property type="match status" value="1"/>
</dbReference>
<evidence type="ECO:0000313" key="1">
    <source>
        <dbReference type="EMBL" id="SFP23938.1"/>
    </source>
</evidence>
<name>A0A1I5NQ34_9RHOB</name>
<organism evidence="1 2">
    <name type="scientific">Tranquillimonas alkanivorans</name>
    <dbReference type="NCBI Taxonomy" id="441119"/>
    <lineage>
        <taxon>Bacteria</taxon>
        <taxon>Pseudomonadati</taxon>
        <taxon>Pseudomonadota</taxon>
        <taxon>Alphaproteobacteria</taxon>
        <taxon>Rhodobacterales</taxon>
        <taxon>Roseobacteraceae</taxon>
        <taxon>Tranquillimonas</taxon>
    </lineage>
</organism>
<accession>A0A1I5NQ34</accession>
<dbReference type="AlphaFoldDB" id="A0A1I5NQ34"/>
<protein>
    <recommendedName>
        <fullName evidence="3">DUF1289 domain-containing protein</fullName>
    </recommendedName>
</protein>
<keyword evidence="2" id="KW-1185">Reference proteome</keyword>
<evidence type="ECO:0008006" key="3">
    <source>
        <dbReference type="Google" id="ProtNLM"/>
    </source>
</evidence>
<reference evidence="1 2" key="1">
    <citation type="submission" date="2016-10" db="EMBL/GenBank/DDBJ databases">
        <authorList>
            <person name="de Groot N.N."/>
        </authorList>
    </citation>
    <scope>NUCLEOTIDE SEQUENCE [LARGE SCALE GENOMIC DNA]</scope>
    <source>
        <strain evidence="1 2">DSM 19547</strain>
    </source>
</reference>
<dbReference type="InterPro" id="IPR010710">
    <property type="entry name" value="DUF1289"/>
</dbReference>
<dbReference type="Pfam" id="PF06945">
    <property type="entry name" value="DUF1289"/>
    <property type="match status" value="1"/>
</dbReference>
<evidence type="ECO:0000313" key="2">
    <source>
        <dbReference type="Proteomes" id="UP000199356"/>
    </source>
</evidence>
<dbReference type="RefSeq" id="WP_093419573.1">
    <property type="nucleotide sequence ID" value="NZ_FOXA01000004.1"/>
</dbReference>
<dbReference type="PANTHER" id="PTHR35175">
    <property type="entry name" value="DUF1289 DOMAIN-CONTAINING PROTEIN"/>
    <property type="match status" value="1"/>
</dbReference>
<dbReference type="STRING" id="441119.SAMN04488047_10428"/>
<dbReference type="EMBL" id="FOXA01000004">
    <property type="protein sequence ID" value="SFP23938.1"/>
    <property type="molecule type" value="Genomic_DNA"/>
</dbReference>